<comment type="similarity">
    <text evidence="2">Belongs to the profilin family.</text>
</comment>
<gene>
    <name evidence="6" type="ordered locus">SCATT_p12670</name>
</gene>
<geneLocation type="plasmid" evidence="6 7">
    <name>pSCATT</name>
</geneLocation>
<reference evidence="7" key="1">
    <citation type="submission" date="2011-12" db="EMBL/GenBank/DDBJ databases">
        <title>Complete genome sequence of Streptomyces cattleya strain DSM 46488.</title>
        <authorList>
            <person name="Ou H.-Y."/>
            <person name="Li P."/>
            <person name="Zhao C."/>
            <person name="O'Hagan D."/>
            <person name="Deng Z."/>
        </authorList>
    </citation>
    <scope>NUCLEOTIDE SEQUENCE [LARGE SCALE GENOMIC DNA]</scope>
    <source>
        <strain evidence="7">ATCC 35852 / DSM 46488 / JCM 4925 / NBRC 14057 / NRRL 8057</strain>
        <plasmid evidence="7">Plasmid pSCATT</plasmid>
    </source>
</reference>
<dbReference type="EMBL" id="CP003229">
    <property type="protein sequence ID" value="AEW99460.1"/>
    <property type="molecule type" value="Genomic_DNA"/>
</dbReference>
<dbReference type="OrthoDB" id="3476150at2"/>
<proteinExistence type="inferred from homology"/>
<keyword evidence="4" id="KW-0009">Actin-binding</keyword>
<evidence type="ECO:0000256" key="1">
    <source>
        <dbReference type="ARBA" id="ARBA00004245"/>
    </source>
</evidence>
<dbReference type="KEGG" id="sct:SCAT_p0472"/>
<keyword evidence="5" id="KW-0206">Cytoskeleton</keyword>
<evidence type="ECO:0000256" key="2">
    <source>
        <dbReference type="ARBA" id="ARBA00010058"/>
    </source>
</evidence>
<dbReference type="InterPro" id="IPR048278">
    <property type="entry name" value="PFN"/>
</dbReference>
<dbReference type="Pfam" id="PF00235">
    <property type="entry name" value="Profilin"/>
    <property type="match status" value="1"/>
</dbReference>
<dbReference type="GO" id="GO:0003785">
    <property type="term" value="F:actin monomer binding"/>
    <property type="evidence" value="ECO:0007669"/>
    <property type="project" value="TreeGrafter"/>
</dbReference>
<accession>F8JM16</accession>
<dbReference type="RefSeq" id="WP_014150927.1">
    <property type="nucleotide sequence ID" value="NC_016113.1"/>
</dbReference>
<keyword evidence="7" id="KW-1185">Reference proteome</keyword>
<comment type="subcellular location">
    <subcellularLocation>
        <location evidence="1">Cytoplasm</location>
        <location evidence="1">Cytoskeleton</location>
    </subcellularLocation>
</comment>
<dbReference type="AlphaFoldDB" id="F8JM16"/>
<dbReference type="PANTHER" id="PTHR11604:SF0">
    <property type="entry name" value="PROFILIN"/>
    <property type="match status" value="1"/>
</dbReference>
<dbReference type="PATRIC" id="fig|1003195.11.peg.455"/>
<dbReference type="InterPro" id="IPR005455">
    <property type="entry name" value="PFN_euk"/>
</dbReference>
<dbReference type="Proteomes" id="UP000007842">
    <property type="component" value="Plasmid pSCATT"/>
</dbReference>
<evidence type="ECO:0000256" key="4">
    <source>
        <dbReference type="ARBA" id="ARBA00023203"/>
    </source>
</evidence>
<protein>
    <submittedName>
        <fullName evidence="6">Chain A, Acanthamoeba Castellanii Profilin Ib</fullName>
    </submittedName>
</protein>
<dbReference type="KEGG" id="scy:SCATT_p12670"/>
<dbReference type="Gene3D" id="3.30.450.30">
    <property type="entry name" value="Dynein light chain 2a, cytoplasmic"/>
    <property type="match status" value="1"/>
</dbReference>
<dbReference type="PRINTS" id="PR00392">
    <property type="entry name" value="PROFILIN"/>
</dbReference>
<keyword evidence="3" id="KW-0963">Cytoplasm</keyword>
<dbReference type="HOGENOM" id="CLU_120772_1_1_11"/>
<accession>G8XFB8</accession>
<dbReference type="GO" id="GO:0005938">
    <property type="term" value="C:cell cortex"/>
    <property type="evidence" value="ECO:0007669"/>
    <property type="project" value="TreeGrafter"/>
</dbReference>
<evidence type="ECO:0000256" key="5">
    <source>
        <dbReference type="ARBA" id="ARBA00023212"/>
    </source>
</evidence>
<dbReference type="InterPro" id="IPR036140">
    <property type="entry name" value="PFN_sf"/>
</dbReference>
<keyword evidence="6" id="KW-0614">Plasmid</keyword>
<dbReference type="PANTHER" id="PTHR11604">
    <property type="entry name" value="PROFILIN"/>
    <property type="match status" value="1"/>
</dbReference>
<evidence type="ECO:0000313" key="7">
    <source>
        <dbReference type="Proteomes" id="UP000007842"/>
    </source>
</evidence>
<evidence type="ECO:0000313" key="6">
    <source>
        <dbReference type="EMBL" id="AEW99460.1"/>
    </source>
</evidence>
<dbReference type="SUPFAM" id="SSF55770">
    <property type="entry name" value="Profilin (actin-binding protein)"/>
    <property type="match status" value="1"/>
</dbReference>
<organism evidence="6 7">
    <name type="scientific">Streptantibioticus cattleyicolor (strain ATCC 35852 / DSM 46488 / JCM 4925 / NBRC 14057 / NRRL 8057)</name>
    <name type="common">Streptomyces cattleya</name>
    <dbReference type="NCBI Taxonomy" id="1003195"/>
    <lineage>
        <taxon>Bacteria</taxon>
        <taxon>Bacillati</taxon>
        <taxon>Actinomycetota</taxon>
        <taxon>Actinomycetes</taxon>
        <taxon>Kitasatosporales</taxon>
        <taxon>Streptomycetaceae</taxon>
        <taxon>Streptantibioticus</taxon>
    </lineage>
</organism>
<evidence type="ECO:0000256" key="3">
    <source>
        <dbReference type="ARBA" id="ARBA00022490"/>
    </source>
</evidence>
<dbReference type="GO" id="GO:0005856">
    <property type="term" value="C:cytoskeleton"/>
    <property type="evidence" value="ECO:0007669"/>
    <property type="project" value="UniProtKB-SubCell"/>
</dbReference>
<dbReference type="SMART" id="SM00392">
    <property type="entry name" value="PROF"/>
    <property type="match status" value="1"/>
</dbReference>
<name>F8JM16_STREN</name>
<sequence length="127" mass="13664">MNTVWQQYVDRHLVGTRQMRHGAILGLNGSTWGASAGFAVRPDEGRSLALLLGERSIAGRVFTVGGARYTAGRCDPHVVHGTNSDSGLVALQARGALVVGVYDGRDVPERAREAVEKLARRLLDDRG</sequence>